<evidence type="ECO:0000256" key="2">
    <source>
        <dbReference type="ARBA" id="ARBA00009482"/>
    </source>
</evidence>
<evidence type="ECO:0000256" key="1">
    <source>
        <dbReference type="ARBA" id="ARBA00004496"/>
    </source>
</evidence>
<feature type="region of interest" description="Disordered" evidence="9">
    <location>
        <begin position="426"/>
        <end position="446"/>
    </location>
</feature>
<feature type="repeat" description="WD" evidence="7">
    <location>
        <begin position="127"/>
        <end position="169"/>
    </location>
</feature>
<dbReference type="GO" id="GO:0030036">
    <property type="term" value="P:actin cytoskeleton organization"/>
    <property type="evidence" value="ECO:0007669"/>
    <property type="project" value="UniProtKB-ARBA"/>
</dbReference>
<dbReference type="Pfam" id="PF00400">
    <property type="entry name" value="WD40"/>
    <property type="match status" value="5"/>
</dbReference>
<evidence type="ECO:0000259" key="10">
    <source>
        <dbReference type="SMART" id="SM01166"/>
    </source>
</evidence>
<evidence type="ECO:0000256" key="6">
    <source>
        <dbReference type="ARBA" id="ARBA00023203"/>
    </source>
</evidence>
<keyword evidence="6" id="KW-0009">Actin-binding</keyword>
<dbReference type="Proteomes" id="UP000076078">
    <property type="component" value="Unassembled WGS sequence"/>
</dbReference>
<dbReference type="PRINTS" id="PR00320">
    <property type="entry name" value="GPROTEINBRPT"/>
</dbReference>
<accession>A0A151Z5Q3</accession>
<keyword evidence="12" id="KW-1185">Reference proteome</keyword>
<feature type="region of interest" description="Disordered" evidence="9">
    <location>
        <begin position="898"/>
        <end position="917"/>
    </location>
</feature>
<dbReference type="SMART" id="SM01166">
    <property type="entry name" value="DUF1899"/>
    <property type="match status" value="2"/>
</dbReference>
<evidence type="ECO:0000256" key="8">
    <source>
        <dbReference type="RuleBase" id="RU280818"/>
    </source>
</evidence>
<evidence type="ECO:0000313" key="12">
    <source>
        <dbReference type="Proteomes" id="UP000076078"/>
    </source>
</evidence>
<dbReference type="OMA" id="TIMYMEV"/>
<dbReference type="InParanoid" id="A0A151Z5Q3"/>
<dbReference type="PROSITE" id="PS50082">
    <property type="entry name" value="WD_REPEATS_2"/>
    <property type="match status" value="4"/>
</dbReference>
<dbReference type="InterPro" id="IPR001680">
    <property type="entry name" value="WD40_rpt"/>
</dbReference>
<keyword evidence="4 7" id="KW-0853">WD repeat</keyword>
<dbReference type="PROSITE" id="PS00678">
    <property type="entry name" value="WD_REPEATS_1"/>
    <property type="match status" value="2"/>
</dbReference>
<organism evidence="11 12">
    <name type="scientific">Tieghemostelium lacteum</name>
    <name type="common">Slime mold</name>
    <name type="synonym">Dictyostelium lacteum</name>
    <dbReference type="NCBI Taxonomy" id="361077"/>
    <lineage>
        <taxon>Eukaryota</taxon>
        <taxon>Amoebozoa</taxon>
        <taxon>Evosea</taxon>
        <taxon>Eumycetozoa</taxon>
        <taxon>Dictyostelia</taxon>
        <taxon>Dictyosteliales</taxon>
        <taxon>Raperosteliaceae</taxon>
        <taxon>Tieghemostelium</taxon>
    </lineage>
</organism>
<dbReference type="AlphaFoldDB" id="A0A151Z5Q3"/>
<dbReference type="SUPFAM" id="SSF50978">
    <property type="entry name" value="WD40 repeat-like"/>
    <property type="match status" value="1"/>
</dbReference>
<protein>
    <recommendedName>
        <fullName evidence="8">Coronin</fullName>
    </recommendedName>
</protein>
<dbReference type="InterPro" id="IPR015048">
    <property type="entry name" value="DUF1899"/>
</dbReference>
<feature type="domain" description="DUF1899" evidence="10">
    <location>
        <begin position="469"/>
        <end position="531"/>
    </location>
</feature>
<dbReference type="Gene3D" id="2.130.10.10">
    <property type="entry name" value="YVTN repeat-like/Quinoprotein amine dehydrogenase"/>
    <property type="match status" value="2"/>
</dbReference>
<name>A0A151Z5Q3_TIELA</name>
<dbReference type="EMBL" id="LODT01000041">
    <property type="protein sequence ID" value="KYQ89281.1"/>
    <property type="molecule type" value="Genomic_DNA"/>
</dbReference>
<dbReference type="InterPro" id="IPR036322">
    <property type="entry name" value="WD40_repeat_dom_sf"/>
</dbReference>
<comment type="similarity">
    <text evidence="2 8">Belongs to the WD repeat coronin family.</text>
</comment>
<dbReference type="FunCoup" id="A0A151Z5Q3">
    <property type="interactions" value="41"/>
</dbReference>
<dbReference type="PANTHER" id="PTHR10856">
    <property type="entry name" value="CORONIN"/>
    <property type="match status" value="1"/>
</dbReference>
<comment type="caution">
    <text evidence="11">The sequence shown here is derived from an EMBL/GenBank/DDBJ whole genome shotgun (WGS) entry which is preliminary data.</text>
</comment>
<sequence length="917" mass="101294">MGSFLKVGKYRHINGRIDKRELWYADVNTSGSSASGTFIKANSKLIALNWQSNTGTIGLIPLRQFGKRKGDNILVHAHSSTISDFDFDPFHEFVLATGSEDTTLKIWNLKDALQEGKTTITEPVFTLSGHSKPIEALAFNPVAENILATISGDKTLKIWDCSSGQELKSFTFDNVLISLSWNYNGSLLFATGKDLKNRVIDPRSGESVQVGEGHQGVKPSRCVWLGNSPYVVTVGFSKMRERQLNLWDHRDLSKVKKTVTLDSSTGIINPIYDQDAQLLFISGNGDSTVRVFDLNTQFNPEPNFQELTPVGSDTPQKGLCALPKRALDIMEVEIDRLLKATANNIIPITFTLARKSKSSFAEDVFPNSASVKPALTTAEWLAGENRDPILMSLDPSLNPDRFDVDFKIASGQENTAQSAMSSIFFSESSPETSTTKTESEPVQSTPVVQPVTPVVQEPENITRTGIIPKIVRTSKYRHIVGTPFQKNQFHTNLKVSGNTSNTCIAVNSQYVAVPYIGIGGPLAVLPLSAVGRQVTVPCIEIGSSLCDFDLSQHNPSIVATGSEDSHIKIWKIPEGGLPKNGKNYFTYEADLIGHNRKIISTNFHPTAENVLITTGGDMVVKLWDLNQKSEKLSFQGHTDIITSISVNYTGDQFLTSSKDKKMRIFDPRSNQLISETTTHSGAKGGKSIWLGQNSTIFTVGFNKSSEREYQLWDSRNLNNYMSTAVLDHLSGVITPYFDEDTSVVFLAGKGDGTIRSYEINENEPYVHFLNEYSSGTPQIGVAQCQKQCVNVKKCEVARFYKVTDSTIEPIQMTIPRNRMEFFQDDIYPPTRSTKPVMTSDQWFAGETKAPTTVSLCPEGMVPLSKAPPPPKVETKQLGSVALDNGPTRSTIISKFLDKVRVQDTEPETTEDDDSEWD</sequence>
<reference evidence="11 12" key="1">
    <citation type="submission" date="2015-12" db="EMBL/GenBank/DDBJ databases">
        <title>Dictyostelia acquired genes for synthesis and detection of signals that induce cell-type specialization by lateral gene transfer from prokaryotes.</title>
        <authorList>
            <person name="Gloeckner G."/>
            <person name="Schaap P."/>
        </authorList>
    </citation>
    <scope>NUCLEOTIDE SEQUENCE [LARGE SCALE GENOMIC DNA]</scope>
    <source>
        <strain evidence="11 12">TK</strain>
    </source>
</reference>
<evidence type="ECO:0000313" key="11">
    <source>
        <dbReference type="EMBL" id="KYQ89281.1"/>
    </source>
</evidence>
<dbReference type="GO" id="GO:0005737">
    <property type="term" value="C:cytoplasm"/>
    <property type="evidence" value="ECO:0007669"/>
    <property type="project" value="UniProtKB-SubCell"/>
</dbReference>
<dbReference type="SMART" id="SM01167">
    <property type="entry name" value="DUF1900"/>
    <property type="match status" value="2"/>
</dbReference>
<keyword evidence="5 8" id="KW-0677">Repeat</keyword>
<feature type="repeat" description="WD" evidence="7">
    <location>
        <begin position="634"/>
        <end position="675"/>
    </location>
</feature>
<proteinExistence type="inferred from homology"/>
<feature type="repeat" description="WD" evidence="7">
    <location>
        <begin position="75"/>
        <end position="110"/>
    </location>
</feature>
<dbReference type="InterPro" id="IPR015943">
    <property type="entry name" value="WD40/YVTN_repeat-like_dom_sf"/>
</dbReference>
<feature type="compositionally biased region" description="Acidic residues" evidence="9">
    <location>
        <begin position="904"/>
        <end position="917"/>
    </location>
</feature>
<dbReference type="PANTHER" id="PTHR10856:SF20">
    <property type="entry name" value="CORONIN-7"/>
    <property type="match status" value="1"/>
</dbReference>
<dbReference type="Pfam" id="PF16300">
    <property type="entry name" value="WD40_4"/>
    <property type="match status" value="2"/>
</dbReference>
<feature type="domain" description="DUF1899" evidence="10">
    <location>
        <begin position="3"/>
        <end position="66"/>
    </location>
</feature>
<feature type="region of interest" description="Disordered" evidence="9">
    <location>
        <begin position="864"/>
        <end position="885"/>
    </location>
</feature>
<evidence type="ECO:0000256" key="5">
    <source>
        <dbReference type="ARBA" id="ARBA00022737"/>
    </source>
</evidence>
<feature type="repeat" description="WD" evidence="7">
    <location>
        <begin position="591"/>
        <end position="633"/>
    </location>
</feature>
<dbReference type="InterPro" id="IPR019775">
    <property type="entry name" value="WD40_repeat_CS"/>
</dbReference>
<dbReference type="FunFam" id="2.130.10.10:FF:000076">
    <property type="entry name" value="Coronin"/>
    <property type="match status" value="2"/>
</dbReference>
<dbReference type="InterPro" id="IPR020472">
    <property type="entry name" value="WD40_PAC1"/>
</dbReference>
<evidence type="ECO:0000256" key="7">
    <source>
        <dbReference type="PROSITE-ProRule" id="PRU00221"/>
    </source>
</evidence>
<dbReference type="Pfam" id="PF08953">
    <property type="entry name" value="DUF1899"/>
    <property type="match status" value="2"/>
</dbReference>
<comment type="subcellular location">
    <subcellularLocation>
        <location evidence="1">Cytoplasm</location>
    </subcellularLocation>
</comment>
<gene>
    <name evidence="11" type="ORF">DLAC_09941</name>
</gene>
<dbReference type="SMART" id="SM00320">
    <property type="entry name" value="WD40"/>
    <property type="match status" value="8"/>
</dbReference>
<dbReference type="InterPro" id="IPR015505">
    <property type="entry name" value="Coronin"/>
</dbReference>
<dbReference type="OrthoDB" id="1850764at2759"/>
<evidence type="ECO:0000256" key="3">
    <source>
        <dbReference type="ARBA" id="ARBA00022490"/>
    </source>
</evidence>
<evidence type="ECO:0000256" key="9">
    <source>
        <dbReference type="SAM" id="MobiDB-lite"/>
    </source>
</evidence>
<keyword evidence="3" id="KW-0963">Cytoplasm</keyword>
<evidence type="ECO:0000256" key="4">
    <source>
        <dbReference type="ARBA" id="ARBA00022574"/>
    </source>
</evidence>
<dbReference type="GO" id="GO:0003779">
    <property type="term" value="F:actin binding"/>
    <property type="evidence" value="ECO:0007669"/>
    <property type="project" value="UniProtKB-KW"/>
</dbReference>
<dbReference type="PROSITE" id="PS50294">
    <property type="entry name" value="WD_REPEATS_REGION"/>
    <property type="match status" value="4"/>
</dbReference>